<reference evidence="3 4" key="1">
    <citation type="submission" date="2019-09" db="EMBL/GenBank/DDBJ databases">
        <authorList>
            <person name="Duangmal K."/>
            <person name="Teo W.F.A."/>
            <person name="Lipun K."/>
        </authorList>
    </citation>
    <scope>NUCLEOTIDE SEQUENCE [LARGE SCALE GENOMIC DNA]</scope>
    <source>
        <strain evidence="3 4">K1PN6</strain>
    </source>
</reference>
<dbReference type="Gene3D" id="3.20.20.140">
    <property type="entry name" value="Metal-dependent hydrolases"/>
    <property type="match status" value="1"/>
</dbReference>
<dbReference type="SUPFAM" id="SSF51556">
    <property type="entry name" value="Metallo-dependent hydrolases"/>
    <property type="match status" value="1"/>
</dbReference>
<dbReference type="Proteomes" id="UP000373149">
    <property type="component" value="Unassembled WGS sequence"/>
</dbReference>
<proteinExistence type="predicted"/>
<evidence type="ECO:0000313" key="3">
    <source>
        <dbReference type="EMBL" id="MPY47431.1"/>
    </source>
</evidence>
<sequence length="471" mass="49602">MKLMTAHRILVRGHVVTADPGLGVIRDGEVLIEDGVIAAVGQDLGVGDAEVIDSEGGIVAPGTVDTHRHTWQTQMRGCCGDMSLQQYIQGFWADATPSYSAQDARLGTLVGALEALNGGVTTLLDYAHITNTPEHADAAVDALHEAGIRAVFAYGLGQANVFGPPDHDRQADFARIAAERFSSSDGLVTLGAALSEIGMAPISLNRTQKRLADEHGAISTAHIGALWSNPSGLAELHAAGVLDPRLVLVHANTLREADWKLAAEAGVKVSTTPESELNMGAGKLAVNDVLRHGLKPTIGADIVSLNSGDVLTPTRQALAYTRWVEAEPLNREGADVYQVSPTTADALEWATVNGADALGLGDHVGSLTPGKQADLIVVGGHHLGIRPVNDPVAQLVFHVSPGLIDTVLVAGRAVKRDGRLVGVDLDRLLRRLDDSSREIQDRMAHLAASKVPPPPEVIAAFPQWIANNLAS</sequence>
<protein>
    <submittedName>
        <fullName evidence="3">Amidohydrolase family protein</fullName>
    </submittedName>
</protein>
<dbReference type="SUPFAM" id="SSF51338">
    <property type="entry name" value="Composite domain of metallo-dependent hydrolases"/>
    <property type="match status" value="2"/>
</dbReference>
<evidence type="ECO:0000256" key="1">
    <source>
        <dbReference type="ARBA" id="ARBA00022801"/>
    </source>
</evidence>
<dbReference type="AlphaFoldDB" id="A0A5N8WJ22"/>
<dbReference type="InterPro" id="IPR050287">
    <property type="entry name" value="MTA/SAH_deaminase"/>
</dbReference>
<keyword evidence="4" id="KW-1185">Reference proteome</keyword>
<dbReference type="PANTHER" id="PTHR43794:SF11">
    <property type="entry name" value="AMIDOHYDROLASE-RELATED DOMAIN-CONTAINING PROTEIN"/>
    <property type="match status" value="1"/>
</dbReference>
<keyword evidence="1 3" id="KW-0378">Hydrolase</keyword>
<dbReference type="PANTHER" id="PTHR43794">
    <property type="entry name" value="AMINOHYDROLASE SSNA-RELATED"/>
    <property type="match status" value="1"/>
</dbReference>
<evidence type="ECO:0000259" key="2">
    <source>
        <dbReference type="Pfam" id="PF01979"/>
    </source>
</evidence>
<dbReference type="Pfam" id="PF01979">
    <property type="entry name" value="Amidohydro_1"/>
    <property type="match status" value="1"/>
</dbReference>
<dbReference type="GO" id="GO:0016810">
    <property type="term" value="F:hydrolase activity, acting on carbon-nitrogen (but not peptide) bonds"/>
    <property type="evidence" value="ECO:0007669"/>
    <property type="project" value="InterPro"/>
</dbReference>
<organism evidence="3 4">
    <name type="scientific">Streptomyces acidicola</name>
    <dbReference type="NCBI Taxonomy" id="2596892"/>
    <lineage>
        <taxon>Bacteria</taxon>
        <taxon>Bacillati</taxon>
        <taxon>Actinomycetota</taxon>
        <taxon>Actinomycetes</taxon>
        <taxon>Kitasatosporales</taxon>
        <taxon>Streptomycetaceae</taxon>
        <taxon>Streptomyces</taxon>
    </lineage>
</organism>
<dbReference type="InterPro" id="IPR011059">
    <property type="entry name" value="Metal-dep_hydrolase_composite"/>
</dbReference>
<comment type="caution">
    <text evidence="3">The sequence shown here is derived from an EMBL/GenBank/DDBJ whole genome shotgun (WGS) entry which is preliminary data.</text>
</comment>
<dbReference type="InterPro" id="IPR032466">
    <property type="entry name" value="Metal_Hydrolase"/>
</dbReference>
<dbReference type="EMBL" id="VMNX01000002">
    <property type="protein sequence ID" value="MPY47431.1"/>
    <property type="molecule type" value="Genomic_DNA"/>
</dbReference>
<dbReference type="InterPro" id="IPR006680">
    <property type="entry name" value="Amidohydro-rel"/>
</dbReference>
<evidence type="ECO:0000313" key="4">
    <source>
        <dbReference type="Proteomes" id="UP000373149"/>
    </source>
</evidence>
<dbReference type="Gene3D" id="2.30.40.10">
    <property type="entry name" value="Urease, subunit C, domain 1"/>
    <property type="match status" value="1"/>
</dbReference>
<feature type="domain" description="Amidohydrolase-related" evidence="2">
    <location>
        <begin position="58"/>
        <end position="414"/>
    </location>
</feature>
<accession>A0A5N8WJ22</accession>
<name>A0A5N8WJ22_9ACTN</name>
<gene>
    <name evidence="3" type="ORF">FPZ41_02010</name>
</gene>
<dbReference type="NCBIfam" id="NF006056">
    <property type="entry name" value="PRK08204.1"/>
    <property type="match status" value="1"/>
</dbReference>